<keyword evidence="2" id="KW-1185">Reference proteome</keyword>
<dbReference type="PROSITE" id="PS00530">
    <property type="entry name" value="RNASE_T2_1"/>
    <property type="match status" value="1"/>
</dbReference>
<dbReference type="AlphaFoldDB" id="A0A369KE84"/>
<sequence length="133" mass="14959">MYRHFMLSFTSPLSVVVCRSNMLNTVEGLMEEDSHYARSGIPLTIGLAAQRHANRRHSCSSVTLVRRMTASIPRRHRRHRCVTSPDFVLHGLWPTSRFLIHHEYCTWNQLVSANPGTVSRVGLSNTGFGGVLG</sequence>
<organism evidence="1 2">
    <name type="scientific">Hypsizygus marmoreus</name>
    <name type="common">White beech mushroom</name>
    <name type="synonym">Agaricus marmoreus</name>
    <dbReference type="NCBI Taxonomy" id="39966"/>
    <lineage>
        <taxon>Eukaryota</taxon>
        <taxon>Fungi</taxon>
        <taxon>Dikarya</taxon>
        <taxon>Basidiomycota</taxon>
        <taxon>Agaricomycotina</taxon>
        <taxon>Agaricomycetes</taxon>
        <taxon>Agaricomycetidae</taxon>
        <taxon>Agaricales</taxon>
        <taxon>Tricholomatineae</taxon>
        <taxon>Lyophyllaceae</taxon>
        <taxon>Hypsizygus</taxon>
    </lineage>
</organism>
<evidence type="ECO:0000313" key="1">
    <source>
        <dbReference type="EMBL" id="RDB30083.1"/>
    </source>
</evidence>
<accession>A0A369KE84</accession>
<reference evidence="1" key="1">
    <citation type="submission" date="2018-04" db="EMBL/GenBank/DDBJ databases">
        <title>Whole genome sequencing of Hypsizygus marmoreus.</title>
        <authorList>
            <person name="Choi I.-G."/>
            <person name="Min B."/>
            <person name="Kim J.-G."/>
            <person name="Kim S."/>
            <person name="Oh Y.-L."/>
            <person name="Kong W.-S."/>
            <person name="Park H."/>
            <person name="Jeong J."/>
            <person name="Song E.-S."/>
        </authorList>
    </citation>
    <scope>NUCLEOTIDE SEQUENCE [LARGE SCALE GENOMIC DNA]</scope>
    <source>
        <strain evidence="1">51987-8</strain>
    </source>
</reference>
<gene>
    <name evidence="1" type="ORF">Hypma_013901</name>
</gene>
<dbReference type="Proteomes" id="UP000076154">
    <property type="component" value="Unassembled WGS sequence"/>
</dbReference>
<dbReference type="EMBL" id="LUEZ02000009">
    <property type="protein sequence ID" value="RDB30083.1"/>
    <property type="molecule type" value="Genomic_DNA"/>
</dbReference>
<name>A0A369KE84_HYPMA</name>
<protein>
    <submittedName>
        <fullName evidence="1">Uncharacterized protein</fullName>
    </submittedName>
</protein>
<dbReference type="InParanoid" id="A0A369KE84"/>
<evidence type="ECO:0000313" key="2">
    <source>
        <dbReference type="Proteomes" id="UP000076154"/>
    </source>
</evidence>
<dbReference type="GO" id="GO:0033897">
    <property type="term" value="F:ribonuclease T2 activity"/>
    <property type="evidence" value="ECO:0007669"/>
    <property type="project" value="InterPro"/>
</dbReference>
<proteinExistence type="predicted"/>
<comment type="caution">
    <text evidence="1">The sequence shown here is derived from an EMBL/GenBank/DDBJ whole genome shotgun (WGS) entry which is preliminary data.</text>
</comment>
<dbReference type="InterPro" id="IPR018188">
    <property type="entry name" value="RNase_T2_His_AS_1"/>
</dbReference>
<dbReference type="GO" id="GO:0003723">
    <property type="term" value="F:RNA binding"/>
    <property type="evidence" value="ECO:0007669"/>
    <property type="project" value="InterPro"/>
</dbReference>